<dbReference type="InterPro" id="IPR040607">
    <property type="entry name" value="ALP_N"/>
</dbReference>
<dbReference type="Gene3D" id="3.30.420.40">
    <property type="match status" value="1"/>
</dbReference>
<dbReference type="Pfam" id="PF17989">
    <property type="entry name" value="ALP_N"/>
    <property type="match status" value="1"/>
</dbReference>
<accession>A0ABU4G764</accession>
<organism evidence="2 3">
    <name type="scientific">Sporosarcina saromensis</name>
    <dbReference type="NCBI Taxonomy" id="359365"/>
    <lineage>
        <taxon>Bacteria</taxon>
        <taxon>Bacillati</taxon>
        <taxon>Bacillota</taxon>
        <taxon>Bacilli</taxon>
        <taxon>Bacillales</taxon>
        <taxon>Caryophanaceae</taxon>
        <taxon>Sporosarcina</taxon>
    </lineage>
</organism>
<keyword evidence="3" id="KW-1185">Reference proteome</keyword>
<dbReference type="RefSeq" id="WP_317942045.1">
    <property type="nucleotide sequence ID" value="NZ_JAUBDI010000002.1"/>
</dbReference>
<dbReference type="CDD" id="cd10227">
    <property type="entry name" value="ASKHA_NBD_ParM-like"/>
    <property type="match status" value="1"/>
</dbReference>
<feature type="domain" description="Actin-like protein N-terminal" evidence="1">
    <location>
        <begin position="7"/>
        <end position="156"/>
    </location>
</feature>
<dbReference type="SUPFAM" id="SSF53067">
    <property type="entry name" value="Actin-like ATPase domain"/>
    <property type="match status" value="1"/>
</dbReference>
<evidence type="ECO:0000259" key="1">
    <source>
        <dbReference type="Pfam" id="PF17989"/>
    </source>
</evidence>
<dbReference type="EMBL" id="JAUBDI010000002">
    <property type="protein sequence ID" value="MDW0112150.1"/>
    <property type="molecule type" value="Genomic_DNA"/>
</dbReference>
<evidence type="ECO:0000313" key="2">
    <source>
        <dbReference type="EMBL" id="MDW0112150.1"/>
    </source>
</evidence>
<comment type="caution">
    <text evidence="2">The sequence shown here is derived from an EMBL/GenBank/DDBJ whole genome shotgun (WGS) entry which is preliminary data.</text>
</comment>
<proteinExistence type="predicted"/>
<reference evidence="2 3" key="1">
    <citation type="submission" date="2023-06" db="EMBL/GenBank/DDBJ databases">
        <title>Sporosarcina sp. nov., isolated from Korean traditional fermented seafood 'Jeotgal'.</title>
        <authorList>
            <person name="Yang A.I."/>
            <person name="Shin N.-R."/>
        </authorList>
    </citation>
    <scope>NUCLEOTIDE SEQUENCE [LARGE SCALE GENOMIC DNA]</scope>
    <source>
        <strain evidence="2 3">KCTC13119</strain>
    </source>
</reference>
<dbReference type="Proteomes" id="UP001282284">
    <property type="component" value="Unassembled WGS sequence"/>
</dbReference>
<evidence type="ECO:0000313" key="3">
    <source>
        <dbReference type="Proteomes" id="UP001282284"/>
    </source>
</evidence>
<dbReference type="InterPro" id="IPR043129">
    <property type="entry name" value="ATPase_NBD"/>
</dbReference>
<protein>
    <recommendedName>
        <fullName evidence="1">Actin-like protein N-terminal domain-containing protein</fullName>
    </recommendedName>
</protein>
<gene>
    <name evidence="2" type="ORF">QT711_03065</name>
</gene>
<sequence>MSKLILGIDAGNYRAKIAGEYGVDSYRTAICDWFQRDFVETFGEDDMEFEIDGRKGYAGSIATVEDVFGSGGMYGDSKAHEDTKIRILLALFRYINQYSPNTDTVSIVTGQPIVSHNTNEKQKIVGMLQGGHEFTVNGKSQYVYIDEVGVAAEGSGAYWCVPNSGKNRVLDIGSGTVNAASIIDRKHINTASDTFNFGIETVNRGLDSVARGVVRETTRLNWQRSDEVLVCGGVAKEILPFIQHHYESAKIIEPLLKTKNGVQLLDPTYANAVGFYELARLNFS</sequence>
<name>A0ABU4G764_9BACL</name>